<feature type="transmembrane region" description="Helical" evidence="9">
    <location>
        <begin position="336"/>
        <end position="353"/>
    </location>
</feature>
<evidence type="ECO:0000256" key="8">
    <source>
        <dbReference type="ARBA" id="ARBA00023136"/>
    </source>
</evidence>
<evidence type="ECO:0000256" key="4">
    <source>
        <dbReference type="ARBA" id="ARBA00022824"/>
    </source>
</evidence>
<dbReference type="AlphaFoldDB" id="A0A8J5XSW4"/>
<dbReference type="Pfam" id="PF03878">
    <property type="entry name" value="YIF1"/>
    <property type="match status" value="1"/>
</dbReference>
<accession>A0A8J5XSW4</accession>
<dbReference type="InterPro" id="IPR005578">
    <property type="entry name" value="Yif1_fam"/>
</dbReference>
<feature type="region of interest" description="Disordered" evidence="10">
    <location>
        <begin position="1"/>
        <end position="45"/>
    </location>
</feature>
<evidence type="ECO:0000256" key="5">
    <source>
        <dbReference type="ARBA" id="ARBA00022927"/>
    </source>
</evidence>
<evidence type="ECO:0000256" key="6">
    <source>
        <dbReference type="ARBA" id="ARBA00022989"/>
    </source>
</evidence>
<feature type="transmembrane region" description="Helical" evidence="9">
    <location>
        <begin position="205"/>
        <end position="224"/>
    </location>
</feature>
<comment type="subcellular location">
    <subcellularLocation>
        <location evidence="9">Endoplasmic reticulum membrane</location>
        <topology evidence="9">Multi-pass membrane protein</topology>
    </subcellularLocation>
    <subcellularLocation>
        <location evidence="9">Golgi apparatus membrane</location>
        <topology evidence="9">Multi-pass membrane protein</topology>
    </subcellularLocation>
</comment>
<dbReference type="GO" id="GO:0005793">
    <property type="term" value="C:endoplasmic reticulum-Golgi intermediate compartment"/>
    <property type="evidence" value="ECO:0007669"/>
    <property type="project" value="UniProtKB-UniRule"/>
</dbReference>
<dbReference type="GO" id="GO:0006888">
    <property type="term" value="P:endoplasmic reticulum to Golgi vesicle-mediated transport"/>
    <property type="evidence" value="ECO:0007669"/>
    <property type="project" value="UniProtKB-UniRule"/>
</dbReference>
<dbReference type="OrthoDB" id="337750at2759"/>
<evidence type="ECO:0000256" key="2">
    <source>
        <dbReference type="ARBA" id="ARBA00022448"/>
    </source>
</evidence>
<comment type="function">
    <text evidence="9">Has a role in transport between endoplasmic reticulum and Golgi.</text>
</comment>
<evidence type="ECO:0000313" key="12">
    <source>
        <dbReference type="Proteomes" id="UP000751190"/>
    </source>
</evidence>
<sequence length="355" mass="37149">MFDQQPGGWGADGNGGWGSQPGPPTTNGSWEQAPHGGGYAQPAYGQPAYGQQRGGGYGADACGDAGWGSAMPPPDQRGAYAHASAQPNASYGAPPVAINAAAMAGMAGMAGMGGGLGGGMNGVAQGVAANIAINYGEEIAGKLHNNINRALPIESLRYYFQLNNAFVMSKLKVLLLPFRHRTWARAQTGSGGFAEPRHDINAPDLYLPTMSFVTYVLLIAYHLGQQGRFSPEVFGLTASRGLGVVLLEVVLMKAAFYFFPSPAVSSGGALLDLVAYSGYKFVGVVLSSLIGLFAPPLLARAVALYVAVCTGYFVLKALTEVRGSTTLTPEVMKQNYCIFALAGMQFVFAWYLAPT</sequence>
<comment type="similarity">
    <text evidence="1 9">Belongs to the YIF1 family.</text>
</comment>
<feature type="transmembrane region" description="Helical" evidence="9">
    <location>
        <begin position="236"/>
        <end position="258"/>
    </location>
</feature>
<keyword evidence="6 9" id="KW-1133">Transmembrane helix</keyword>
<feature type="transmembrane region" description="Helical" evidence="9">
    <location>
        <begin position="297"/>
        <end position="315"/>
    </location>
</feature>
<evidence type="ECO:0000256" key="10">
    <source>
        <dbReference type="SAM" id="MobiDB-lite"/>
    </source>
</evidence>
<evidence type="ECO:0000256" key="9">
    <source>
        <dbReference type="RuleBase" id="RU368073"/>
    </source>
</evidence>
<organism evidence="11 12">
    <name type="scientific">Diacronema lutheri</name>
    <name type="common">Unicellular marine alga</name>
    <name type="synonym">Monochrysis lutheri</name>
    <dbReference type="NCBI Taxonomy" id="2081491"/>
    <lineage>
        <taxon>Eukaryota</taxon>
        <taxon>Haptista</taxon>
        <taxon>Haptophyta</taxon>
        <taxon>Pavlovophyceae</taxon>
        <taxon>Pavlovales</taxon>
        <taxon>Pavlovaceae</taxon>
        <taxon>Diacronema</taxon>
    </lineage>
</organism>
<keyword evidence="4 9" id="KW-0256">Endoplasmic reticulum</keyword>
<evidence type="ECO:0000313" key="11">
    <source>
        <dbReference type="EMBL" id="KAG8464830.1"/>
    </source>
</evidence>
<evidence type="ECO:0000256" key="7">
    <source>
        <dbReference type="ARBA" id="ARBA00023034"/>
    </source>
</evidence>
<dbReference type="PANTHER" id="PTHR14083">
    <property type="entry name" value="YIP1 INTERACTING FACTOR HOMOLOG YIF1 PROTEIN"/>
    <property type="match status" value="1"/>
</dbReference>
<dbReference type="GO" id="GO:0000139">
    <property type="term" value="C:Golgi membrane"/>
    <property type="evidence" value="ECO:0007669"/>
    <property type="project" value="UniProtKB-SubCell"/>
</dbReference>
<evidence type="ECO:0000256" key="3">
    <source>
        <dbReference type="ARBA" id="ARBA00022692"/>
    </source>
</evidence>
<comment type="caution">
    <text evidence="11">The sequence shown here is derived from an EMBL/GenBank/DDBJ whole genome shotgun (WGS) entry which is preliminary data.</text>
</comment>
<keyword evidence="8 9" id="KW-0472">Membrane</keyword>
<keyword evidence="7 9" id="KW-0333">Golgi apparatus</keyword>
<dbReference type="Proteomes" id="UP000751190">
    <property type="component" value="Unassembled WGS sequence"/>
</dbReference>
<name>A0A8J5XSW4_DIALT</name>
<protein>
    <recommendedName>
        <fullName evidence="9">Protein YIF1</fullName>
    </recommendedName>
</protein>
<feature type="transmembrane region" description="Helical" evidence="9">
    <location>
        <begin position="270"/>
        <end position="291"/>
    </location>
</feature>
<dbReference type="EMBL" id="JAGTXO010000012">
    <property type="protein sequence ID" value="KAG8464830.1"/>
    <property type="molecule type" value="Genomic_DNA"/>
</dbReference>
<dbReference type="GO" id="GO:0005789">
    <property type="term" value="C:endoplasmic reticulum membrane"/>
    <property type="evidence" value="ECO:0007669"/>
    <property type="project" value="UniProtKB-SubCell"/>
</dbReference>
<feature type="compositionally biased region" description="Gly residues" evidence="10">
    <location>
        <begin position="7"/>
        <end position="19"/>
    </location>
</feature>
<dbReference type="PANTHER" id="PTHR14083:SF0">
    <property type="entry name" value="YIP1D-INTERACTING FACTOR 1, ISOFORM C"/>
    <property type="match status" value="1"/>
</dbReference>
<evidence type="ECO:0000256" key="1">
    <source>
        <dbReference type="ARBA" id="ARBA00009727"/>
    </source>
</evidence>
<keyword evidence="5 9" id="KW-0653">Protein transport</keyword>
<reference evidence="11" key="1">
    <citation type="submission" date="2021-05" db="EMBL/GenBank/DDBJ databases">
        <title>The genome of the haptophyte Pavlova lutheri (Diacronema luteri, Pavlovales) - a model for lipid biosynthesis in eukaryotic algae.</title>
        <authorList>
            <person name="Hulatt C.J."/>
            <person name="Posewitz M.C."/>
        </authorList>
    </citation>
    <scope>NUCLEOTIDE SEQUENCE</scope>
    <source>
        <strain evidence="11">NIVA-4/92</strain>
    </source>
</reference>
<gene>
    <name evidence="11" type="ORF">KFE25_010198</name>
</gene>
<keyword evidence="12" id="KW-1185">Reference proteome</keyword>
<dbReference type="GO" id="GO:0030134">
    <property type="term" value="C:COPII-coated ER to Golgi transport vesicle"/>
    <property type="evidence" value="ECO:0007669"/>
    <property type="project" value="TreeGrafter"/>
</dbReference>
<proteinExistence type="inferred from homology"/>
<dbReference type="GO" id="GO:0015031">
    <property type="term" value="P:protein transport"/>
    <property type="evidence" value="ECO:0007669"/>
    <property type="project" value="UniProtKB-KW"/>
</dbReference>
<keyword evidence="2 9" id="KW-0813">Transport</keyword>
<keyword evidence="3 9" id="KW-0812">Transmembrane</keyword>
<dbReference type="OMA" id="FRTYMLL"/>